<organism evidence="1 2">
    <name type="scientific">Deinococcus aetherius</name>
    <dbReference type="NCBI Taxonomy" id="200252"/>
    <lineage>
        <taxon>Bacteria</taxon>
        <taxon>Thermotogati</taxon>
        <taxon>Deinococcota</taxon>
        <taxon>Deinococci</taxon>
        <taxon>Deinococcales</taxon>
        <taxon>Deinococcaceae</taxon>
        <taxon>Deinococcus</taxon>
    </lineage>
</organism>
<evidence type="ECO:0000313" key="1">
    <source>
        <dbReference type="EMBL" id="BDP44827.1"/>
    </source>
</evidence>
<proteinExistence type="predicted"/>
<gene>
    <name evidence="1" type="ORF">DAETH_47960</name>
</gene>
<keyword evidence="1" id="KW-0614">Plasmid</keyword>
<protein>
    <recommendedName>
        <fullName evidence="3">Peptidase C51 domain-containing protein</fullName>
    </recommendedName>
</protein>
<keyword evidence="2" id="KW-1185">Reference proteome</keyword>
<dbReference type="Proteomes" id="UP001064971">
    <property type="component" value="Plasmid pDAETH-4"/>
</dbReference>
<sequence length="227" mass="25279">MNRIQREINEVRNGRLQVEETPTYCLRVTRQVVEAANDWKGGEFFDHIDFWMYRTAENLRRAPAVPWARSVENAFIQQHMVVPVSQARAGDLVFSCVPADQGHIGVLGEGDDGRLWVLENATVRRGQHLRGALNWVPLTQWSGLTTVGRLPDAWVFDPEPKKQVVLPQAAPAPVLQNVPGTKVLIPDGKGGWQNVAGQRLELPVSGTLVINNSLDPEAVWLDIRGAQ</sequence>
<evidence type="ECO:0000313" key="2">
    <source>
        <dbReference type="Proteomes" id="UP001064971"/>
    </source>
</evidence>
<dbReference type="RefSeq" id="WP_264778955.1">
    <property type="nucleotide sequence ID" value="NZ_AP026564.1"/>
</dbReference>
<evidence type="ECO:0008006" key="3">
    <source>
        <dbReference type="Google" id="ProtNLM"/>
    </source>
</evidence>
<geneLocation type="plasmid" evidence="1 2">
    <name>pDAETH-4</name>
</geneLocation>
<accession>A0ABM8AM29</accession>
<name>A0ABM8AM29_9DEIO</name>
<dbReference type="EMBL" id="AP026564">
    <property type="protein sequence ID" value="BDP44827.1"/>
    <property type="molecule type" value="Genomic_DNA"/>
</dbReference>
<reference evidence="1" key="1">
    <citation type="submission" date="2022-07" db="EMBL/GenBank/DDBJ databases">
        <title>Complete Genome Sequence of the Radioresistant Bacterium Deinococcus aetherius ST0316, Isolated from the Air Dust collected in Lower Stratosphere above Japan.</title>
        <authorList>
            <person name="Satoh K."/>
            <person name="Hagiwara K."/>
            <person name="Katsumata K."/>
            <person name="Kubo A."/>
            <person name="Yokobori S."/>
            <person name="Yamagishi A."/>
            <person name="Oono Y."/>
            <person name="Narumi I."/>
        </authorList>
    </citation>
    <scope>NUCLEOTIDE SEQUENCE</scope>
    <source>
        <strain evidence="1">ST0316</strain>
        <plasmid evidence="1">pDAETH-4</plasmid>
    </source>
</reference>